<dbReference type="PANTHER" id="PTHR12203:SF118">
    <property type="entry name" value="BETA-1,2-XYLOSYLTRANSFERASE 1"/>
    <property type="match status" value="1"/>
</dbReference>
<feature type="region of interest" description="Disordered" evidence="1">
    <location>
        <begin position="1"/>
        <end position="92"/>
    </location>
</feature>
<feature type="compositionally biased region" description="Pro residues" evidence="1">
    <location>
        <begin position="62"/>
        <end position="77"/>
    </location>
</feature>
<dbReference type="EMBL" id="SDIL01000062">
    <property type="protein sequence ID" value="RXK37688.1"/>
    <property type="molecule type" value="Genomic_DNA"/>
</dbReference>
<gene>
    <name evidence="3" type="ORF">M231_05021</name>
</gene>
<protein>
    <recommendedName>
        <fullName evidence="5">Glycosyl transferase CAP10 domain-containing protein</fullName>
    </recommendedName>
</protein>
<comment type="caution">
    <text evidence="3">The sequence shown here is derived from an EMBL/GenBank/DDBJ whole genome shotgun (WGS) entry which is preliminary data.</text>
</comment>
<dbReference type="InParanoid" id="A0A4Q1BJ37"/>
<feature type="transmembrane region" description="Helical" evidence="2">
    <location>
        <begin position="102"/>
        <end position="118"/>
    </location>
</feature>
<proteinExistence type="predicted"/>
<dbReference type="Proteomes" id="UP000289152">
    <property type="component" value="Unassembled WGS sequence"/>
</dbReference>
<evidence type="ECO:0000313" key="4">
    <source>
        <dbReference type="Proteomes" id="UP000289152"/>
    </source>
</evidence>
<keyword evidence="2" id="KW-0812">Transmembrane</keyword>
<feature type="region of interest" description="Disordered" evidence="1">
    <location>
        <begin position="751"/>
        <end position="782"/>
    </location>
</feature>
<feature type="compositionally biased region" description="Basic and acidic residues" evidence="1">
    <location>
        <begin position="192"/>
        <end position="204"/>
    </location>
</feature>
<sequence length="806" mass="93346">MSSNTVPSTPTTRRTYPNLGTPPITPVHNPSSTSIDYLSISPHNHHHHHPSYPESPHSPRHSPLPSPLDLRPPPPPRFSLGHPGRRKSKWSPPKMFRTTRRTLLLLSFLLIVIFLFRYNPKIEGGLRVGHLKWARWFYPQEKEGICQFVSPVEAYHRDLQRLKLLNIKYSYHPFYTNDSQYPPLSHPSPHYLRSDRSDGDKDGKEDYVEYEKQNHKSHSHSHHLYSSTGHLLISTKSSHPIPLLLTLGEKRWEELLSRQSRTLGESVREYTRRYGRLPPKGYDLWWEFSMLNELVLPDEYDRINLDLAPFFALPKKEFKRRMELVEEMKETFTLVIEDGRVGIEIKDPGGLEWGGTLPRANDAASLISSFSRYLPDLRATFSIFDQPQIYLSWARRGSLVDLGLRGELTTHLHETDDAKVRLSRSCDPDSNFRRNVTFQEGRSLIYDSLEAGDFCQSHSDILITPLDQFHSDKGPDPKWEDKKSAKLAWRGSPTGISMMTTDVPWRNSHRIRLHHFANNQSDSPITYLVPDLGQDEHHEHHHHHHREHGAGLELGSKFETSLTNTSTDFFFDMKLAGEPIQCSEEDGTCEDMKREIDWAGYQRPEELNDHKFLLDIDGNGWSPNAQALPPTFNLTISKYYRGQAELLRLMSTNSVVIKTGIFTEWFQPHLIPFRGSPEHPELAFDETAKALARNGQCFVQRMFRSQDLEAYMMRLFLEYARLAADEDVDMDFHYDPSEEHELEMAEIREEMEMEREENRDSIEGVREEQGEKEAGSFLPDSEGLELSNLGLVDEDVNRVEWEELRV</sequence>
<evidence type="ECO:0000256" key="1">
    <source>
        <dbReference type="SAM" id="MobiDB-lite"/>
    </source>
</evidence>
<dbReference type="PANTHER" id="PTHR12203">
    <property type="entry name" value="KDEL LYS-ASP-GLU-LEU CONTAINING - RELATED"/>
    <property type="match status" value="1"/>
</dbReference>
<reference evidence="3 4" key="1">
    <citation type="submission" date="2016-06" db="EMBL/GenBank/DDBJ databases">
        <title>Evolution of pathogenesis and genome organization in the Tremellales.</title>
        <authorList>
            <person name="Cuomo C."/>
            <person name="Litvintseva A."/>
            <person name="Heitman J."/>
            <person name="Chen Y."/>
            <person name="Sun S."/>
            <person name="Springer D."/>
            <person name="Dromer F."/>
            <person name="Young S."/>
            <person name="Zeng Q."/>
            <person name="Chapman S."/>
            <person name="Gujja S."/>
            <person name="Saif S."/>
            <person name="Birren B."/>
        </authorList>
    </citation>
    <scope>NUCLEOTIDE SEQUENCE [LARGE SCALE GENOMIC DNA]</scope>
    <source>
        <strain evidence="3 4">ATCC 28783</strain>
    </source>
</reference>
<name>A0A4Q1BJ37_TREME</name>
<dbReference type="OrthoDB" id="541052at2759"/>
<evidence type="ECO:0008006" key="5">
    <source>
        <dbReference type="Google" id="ProtNLM"/>
    </source>
</evidence>
<feature type="compositionally biased region" description="Polar residues" evidence="1">
    <location>
        <begin position="1"/>
        <end position="15"/>
    </location>
</feature>
<dbReference type="AlphaFoldDB" id="A0A4Q1BJ37"/>
<feature type="compositionally biased region" description="Basic and acidic residues" evidence="1">
    <location>
        <begin position="751"/>
        <end position="774"/>
    </location>
</feature>
<keyword evidence="2" id="KW-0472">Membrane</keyword>
<keyword evidence="4" id="KW-1185">Reference proteome</keyword>
<dbReference type="InterPro" id="IPR051091">
    <property type="entry name" value="O-Glucosyltr/Glycosyltrsf_90"/>
</dbReference>
<feature type="region of interest" description="Disordered" evidence="1">
    <location>
        <begin position="180"/>
        <end position="204"/>
    </location>
</feature>
<accession>A0A4Q1BJ37</accession>
<organism evidence="3 4">
    <name type="scientific">Tremella mesenterica</name>
    <name type="common">Jelly fungus</name>
    <dbReference type="NCBI Taxonomy" id="5217"/>
    <lineage>
        <taxon>Eukaryota</taxon>
        <taxon>Fungi</taxon>
        <taxon>Dikarya</taxon>
        <taxon>Basidiomycota</taxon>
        <taxon>Agaricomycotina</taxon>
        <taxon>Tremellomycetes</taxon>
        <taxon>Tremellales</taxon>
        <taxon>Tremellaceae</taxon>
        <taxon>Tremella</taxon>
    </lineage>
</organism>
<dbReference type="VEuPathDB" id="FungiDB:TREMEDRAFT_42362"/>
<evidence type="ECO:0000256" key="2">
    <source>
        <dbReference type="SAM" id="Phobius"/>
    </source>
</evidence>
<keyword evidence="2" id="KW-1133">Transmembrane helix</keyword>
<evidence type="ECO:0000313" key="3">
    <source>
        <dbReference type="EMBL" id="RXK37688.1"/>
    </source>
</evidence>